<keyword evidence="1" id="KW-1133">Transmembrane helix</keyword>
<evidence type="ECO:0000256" key="1">
    <source>
        <dbReference type="SAM" id="Phobius"/>
    </source>
</evidence>
<dbReference type="Proteomes" id="UP001431209">
    <property type="component" value="Unassembled WGS sequence"/>
</dbReference>
<keyword evidence="1" id="KW-0812">Transmembrane</keyword>
<sequence length="602" mass="66107">MDDTRARALSFDKTVIRVNDSTRNSQQYKPTIYSGTAAPASDKEEYQPILQKVQQMRLQRLSLVVHCTLIISVVILIISIIAASIGISTFVYTIVFPYHNYNIVKLNTDSAFPIDAGVAVASISGTVRMGSGFNFVYQRASHNNAPSFPLQVQPISFYPRSQRLVLIHNSVGDDRLFATLIDDNVGTTVNSSLHLNQTPTIYDSQPLGGGRFVTLYSIETADELRTVTSLYIMTGTTIAESIYFDSDPFRVTTETRDLISRKGSIYTKLSVLDDNRITIMYHYQDAQCIIHSLEFSKSNSTWTMADPLSLKESCRTGNISPLGENQLVIATETSVRVLQYTSRGVEPQPPAYFTCKPSYFTHQPTDDDDSLISKIDVKATAGDGFLLSCTWHRSAAALYGVAKLSGTAVKITLGGFTEFANDVTGDVKLSASYETSNNKYSVFATYQSNKEYRTIRCATMESRSKLFVSYSVPYDHLTFVPSSGVMINGTEFKPCANVIGVERYGVMFVSTLVPTPGQYAVFDIELARWNGGVKWAGVSISSDKDGSAMIVQKGIASGHSGLVPGSGYYADVTGVLTLSKTSTYVGIARSETEIMIDDDFVK</sequence>
<name>A0AAW2YXL2_9EUKA</name>
<evidence type="ECO:0000313" key="3">
    <source>
        <dbReference type="Proteomes" id="UP001431209"/>
    </source>
</evidence>
<evidence type="ECO:0000313" key="2">
    <source>
        <dbReference type="EMBL" id="KAL0481870.1"/>
    </source>
</evidence>
<keyword evidence="3" id="KW-1185">Reference proteome</keyword>
<organism evidence="2 3">
    <name type="scientific">Acrasis kona</name>
    <dbReference type="NCBI Taxonomy" id="1008807"/>
    <lineage>
        <taxon>Eukaryota</taxon>
        <taxon>Discoba</taxon>
        <taxon>Heterolobosea</taxon>
        <taxon>Tetramitia</taxon>
        <taxon>Eutetramitia</taxon>
        <taxon>Acrasidae</taxon>
        <taxon>Acrasis</taxon>
    </lineage>
</organism>
<keyword evidence="1" id="KW-0472">Membrane</keyword>
<feature type="transmembrane region" description="Helical" evidence="1">
    <location>
        <begin position="63"/>
        <end position="96"/>
    </location>
</feature>
<dbReference type="AlphaFoldDB" id="A0AAW2YXL2"/>
<comment type="caution">
    <text evidence="2">The sequence shown here is derived from an EMBL/GenBank/DDBJ whole genome shotgun (WGS) entry which is preliminary data.</text>
</comment>
<protein>
    <submittedName>
        <fullName evidence="2">Argininosuccinate synthase</fullName>
    </submittedName>
</protein>
<gene>
    <name evidence="2" type="ORF">AKO1_011373</name>
</gene>
<reference evidence="2 3" key="1">
    <citation type="submission" date="2024-03" db="EMBL/GenBank/DDBJ databases">
        <title>The Acrasis kona genome and developmental transcriptomes reveal deep origins of eukaryotic multicellular pathways.</title>
        <authorList>
            <person name="Sheikh S."/>
            <person name="Fu C.-J."/>
            <person name="Brown M.W."/>
            <person name="Baldauf S.L."/>
        </authorList>
    </citation>
    <scope>NUCLEOTIDE SEQUENCE [LARGE SCALE GENOMIC DNA]</scope>
    <source>
        <strain evidence="2 3">ATCC MYA-3509</strain>
    </source>
</reference>
<proteinExistence type="predicted"/>
<dbReference type="EMBL" id="JAOPGA020000797">
    <property type="protein sequence ID" value="KAL0481870.1"/>
    <property type="molecule type" value="Genomic_DNA"/>
</dbReference>
<accession>A0AAW2YXL2</accession>